<dbReference type="STRING" id="279238.Saro_2082"/>
<reference evidence="4" key="1">
    <citation type="submission" date="2006-01" db="EMBL/GenBank/DDBJ databases">
        <title>Complete sequence of Novosphingobium aromaticivorans DSM 12444.</title>
        <authorList>
            <consortium name="US DOE Joint Genome Institute"/>
            <person name="Copeland A."/>
            <person name="Lucas S."/>
            <person name="Lapidus A."/>
            <person name="Barry K."/>
            <person name="Detter J.C."/>
            <person name="Glavina T."/>
            <person name="Hammon N."/>
            <person name="Israni S."/>
            <person name="Pitluck S."/>
            <person name="Chain P."/>
            <person name="Malfatti S."/>
            <person name="Shin M."/>
            <person name="Vergez L."/>
            <person name="Schmutz J."/>
            <person name="Larimer F."/>
            <person name="Land M."/>
            <person name="Kyrpides N."/>
            <person name="Ivanova N."/>
            <person name="Fredrickson J."/>
            <person name="Balkwill D."/>
            <person name="Romine M.F."/>
            <person name="Richardson P."/>
        </authorList>
    </citation>
    <scope>NUCLEOTIDE SEQUENCE [LARGE SCALE GENOMIC DNA]</scope>
    <source>
        <strain evidence="4">ATCC 700278 / DSM 12444 / CCUG 56034 / CIP 105152 / NBRC 16084 / F199</strain>
    </source>
</reference>
<gene>
    <name evidence="3" type="ordered locus">Saro_2082</name>
</gene>
<dbReference type="RefSeq" id="WP_011445730.1">
    <property type="nucleotide sequence ID" value="NC_007794.1"/>
</dbReference>
<evidence type="ECO:0000256" key="2">
    <source>
        <dbReference type="SAM" id="SignalP"/>
    </source>
</evidence>
<dbReference type="HOGENOM" id="CLU_2789795_0_0_5"/>
<evidence type="ECO:0000313" key="3">
    <source>
        <dbReference type="EMBL" id="ABD26521.1"/>
    </source>
</evidence>
<feature type="signal peptide" evidence="2">
    <location>
        <begin position="1"/>
        <end position="23"/>
    </location>
</feature>
<feature type="compositionally biased region" description="Basic and acidic residues" evidence="1">
    <location>
        <begin position="34"/>
        <end position="68"/>
    </location>
</feature>
<evidence type="ECO:0000256" key="1">
    <source>
        <dbReference type="SAM" id="MobiDB-lite"/>
    </source>
</evidence>
<proteinExistence type="predicted"/>
<keyword evidence="4" id="KW-1185">Reference proteome</keyword>
<dbReference type="KEGG" id="nar:Saro_2082"/>
<feature type="chain" id="PRO_5004207991" evidence="2">
    <location>
        <begin position="24"/>
        <end position="68"/>
    </location>
</feature>
<keyword evidence="2" id="KW-0732">Signal</keyword>
<protein>
    <submittedName>
        <fullName evidence="3">Uncharacterized protein</fullName>
    </submittedName>
</protein>
<sequence>MRKLLTVAAVGIAVLGWSAQGIANPDPHPTSAPKDGEHKDDHHDSDHGGDHHDGEHKDAEHKDDHKAH</sequence>
<dbReference type="EMBL" id="CP000248">
    <property type="protein sequence ID" value="ABD26521.1"/>
    <property type="molecule type" value="Genomic_DNA"/>
</dbReference>
<dbReference type="Proteomes" id="UP000009134">
    <property type="component" value="Chromosome"/>
</dbReference>
<dbReference type="AlphaFoldDB" id="Q2G6K2"/>
<name>Q2G6K2_NOVAD</name>
<feature type="region of interest" description="Disordered" evidence="1">
    <location>
        <begin position="17"/>
        <end position="68"/>
    </location>
</feature>
<accession>Q2G6K2</accession>
<organism evidence="3 4">
    <name type="scientific">Novosphingobium aromaticivorans (strain ATCC 700278 / DSM 12444 / CCUG 56034 / CIP 105152 / NBRC 16084 / F199)</name>
    <dbReference type="NCBI Taxonomy" id="279238"/>
    <lineage>
        <taxon>Bacteria</taxon>
        <taxon>Pseudomonadati</taxon>
        <taxon>Pseudomonadota</taxon>
        <taxon>Alphaproteobacteria</taxon>
        <taxon>Sphingomonadales</taxon>
        <taxon>Sphingomonadaceae</taxon>
        <taxon>Novosphingobium</taxon>
    </lineage>
</organism>
<evidence type="ECO:0000313" key="4">
    <source>
        <dbReference type="Proteomes" id="UP000009134"/>
    </source>
</evidence>